<comment type="cofactor">
    <cofactor evidence="7">
        <name>Zn(2+)</name>
        <dbReference type="ChEBI" id="CHEBI:29105"/>
    </cofactor>
    <text evidence="7">Binds 1 zinc ion.</text>
</comment>
<evidence type="ECO:0000256" key="2">
    <source>
        <dbReference type="ARBA" id="ARBA00022741"/>
    </source>
</evidence>
<keyword evidence="1 7" id="KW-0678">Repressor</keyword>
<dbReference type="PANTHER" id="PTHR30455:SF2">
    <property type="entry name" value="TRANSCRIPTIONAL REPRESSOR NRDR"/>
    <property type="match status" value="1"/>
</dbReference>
<evidence type="ECO:0000256" key="1">
    <source>
        <dbReference type="ARBA" id="ARBA00022491"/>
    </source>
</evidence>
<evidence type="ECO:0000256" key="8">
    <source>
        <dbReference type="SAM" id="MobiDB-lite"/>
    </source>
</evidence>
<dbReference type="HAMAP" id="MF_00440">
    <property type="entry name" value="NrdR"/>
    <property type="match status" value="1"/>
</dbReference>
<dbReference type="Proteomes" id="UP000705983">
    <property type="component" value="Unassembled WGS sequence"/>
</dbReference>
<keyword evidence="7" id="KW-0479">Metal-binding</keyword>
<dbReference type="InterPro" id="IPR055173">
    <property type="entry name" value="NrdR-like_N"/>
</dbReference>
<evidence type="ECO:0000313" key="10">
    <source>
        <dbReference type="EMBL" id="MBM9433137.1"/>
    </source>
</evidence>
<keyword evidence="11" id="KW-1185">Reference proteome</keyword>
<feature type="zinc finger region" evidence="7">
    <location>
        <begin position="3"/>
        <end position="34"/>
    </location>
</feature>
<comment type="similarity">
    <text evidence="7">Belongs to the NrdR family.</text>
</comment>
<keyword evidence="4 7" id="KW-0805">Transcription regulation</keyword>
<keyword evidence="3 7" id="KW-0067">ATP-binding</keyword>
<keyword evidence="7" id="KW-0863">Zinc-finger</keyword>
<keyword evidence="2 7" id="KW-0547">Nucleotide-binding</keyword>
<evidence type="ECO:0000256" key="6">
    <source>
        <dbReference type="ARBA" id="ARBA00023163"/>
    </source>
</evidence>
<evidence type="ECO:0000256" key="4">
    <source>
        <dbReference type="ARBA" id="ARBA00023015"/>
    </source>
</evidence>
<sequence>MHCPFCHNTDSRVIDSRSLDEGQAIRRRRECPACKRRFTTTETASLVVVKRSGATEPFSREKIIDGVWKACQGRPVSRDDLAVLASQVEEAVRTSGAAHINSDDIGRVILGPLRDLDQIAYLRFASVYSNFEDLDDFQRAIEELRRGAGSASPSEAQSTPGTESKADK</sequence>
<evidence type="ECO:0000259" key="9">
    <source>
        <dbReference type="PROSITE" id="PS51161"/>
    </source>
</evidence>
<evidence type="ECO:0000256" key="5">
    <source>
        <dbReference type="ARBA" id="ARBA00023125"/>
    </source>
</evidence>
<evidence type="ECO:0000256" key="3">
    <source>
        <dbReference type="ARBA" id="ARBA00022840"/>
    </source>
</evidence>
<protein>
    <recommendedName>
        <fullName evidence="7">Transcriptional repressor NrdR</fullName>
    </recommendedName>
</protein>
<keyword evidence="5 7" id="KW-0238">DNA-binding</keyword>
<dbReference type="PROSITE" id="PS51161">
    <property type="entry name" value="ATP_CONE"/>
    <property type="match status" value="1"/>
</dbReference>
<comment type="caution">
    <text evidence="10">The sequence shown here is derived from an EMBL/GenBank/DDBJ whole genome shotgun (WGS) entry which is preliminary data.</text>
</comment>
<accession>A0ABS2TES7</accession>
<feature type="compositionally biased region" description="Polar residues" evidence="8">
    <location>
        <begin position="151"/>
        <end position="162"/>
    </location>
</feature>
<dbReference type="RefSeq" id="WP_187996475.1">
    <property type="nucleotide sequence ID" value="NZ_JACEXG010000003.1"/>
</dbReference>
<reference evidence="11" key="1">
    <citation type="submission" date="2021-02" db="EMBL/GenBank/DDBJ databases">
        <title>Leucobacter sp. CX169.</title>
        <authorList>
            <person name="Cheng Y."/>
        </authorList>
    </citation>
    <scope>NUCLEOTIDE SEQUENCE [LARGE SCALE GENOMIC DNA]</scope>
    <source>
        <strain evidence="11">JY899</strain>
    </source>
</reference>
<keyword evidence="6 7" id="KW-0804">Transcription</keyword>
<evidence type="ECO:0000256" key="7">
    <source>
        <dbReference type="HAMAP-Rule" id="MF_00440"/>
    </source>
</evidence>
<keyword evidence="7" id="KW-0862">Zinc</keyword>
<gene>
    <name evidence="7 10" type="primary">nrdR</name>
    <name evidence="10" type="ORF">JVW63_05430</name>
</gene>
<feature type="region of interest" description="Disordered" evidence="8">
    <location>
        <begin position="145"/>
        <end position="168"/>
    </location>
</feature>
<evidence type="ECO:0000313" key="11">
    <source>
        <dbReference type="Proteomes" id="UP000705983"/>
    </source>
</evidence>
<name>A0ABS2TES7_9ACTO</name>
<organism evidence="10 11">
    <name type="scientific">Flaviflexus equikiangi</name>
    <dbReference type="NCBI Taxonomy" id="2758573"/>
    <lineage>
        <taxon>Bacteria</taxon>
        <taxon>Bacillati</taxon>
        <taxon>Actinomycetota</taxon>
        <taxon>Actinomycetes</taxon>
        <taxon>Actinomycetales</taxon>
        <taxon>Actinomycetaceae</taxon>
        <taxon>Flaviflexus</taxon>
    </lineage>
</organism>
<dbReference type="EMBL" id="JAFFJS010000003">
    <property type="protein sequence ID" value="MBM9433137.1"/>
    <property type="molecule type" value="Genomic_DNA"/>
</dbReference>
<comment type="function">
    <text evidence="7">Negatively regulates transcription of bacterial ribonucleotide reductase nrd genes and operons by binding to NrdR-boxes.</text>
</comment>
<dbReference type="Pfam" id="PF22811">
    <property type="entry name" value="Zn_ribbon_NrdR"/>
    <property type="match status" value="1"/>
</dbReference>
<proteinExistence type="inferred from homology"/>
<dbReference type="NCBIfam" id="TIGR00244">
    <property type="entry name" value="transcriptional regulator NrdR"/>
    <property type="match status" value="1"/>
</dbReference>
<dbReference type="InterPro" id="IPR003796">
    <property type="entry name" value="RNR_NrdR-like"/>
</dbReference>
<dbReference type="PANTHER" id="PTHR30455">
    <property type="entry name" value="TRANSCRIPTIONAL REPRESSOR NRDR"/>
    <property type="match status" value="1"/>
</dbReference>
<dbReference type="Pfam" id="PF03477">
    <property type="entry name" value="ATP-cone"/>
    <property type="match status" value="1"/>
</dbReference>
<feature type="domain" description="ATP-cone" evidence="9">
    <location>
        <begin position="46"/>
        <end position="136"/>
    </location>
</feature>
<dbReference type="InterPro" id="IPR005144">
    <property type="entry name" value="ATP-cone_dom"/>
</dbReference>